<evidence type="ECO:0000313" key="3">
    <source>
        <dbReference type="Proteomes" id="UP000051020"/>
    </source>
</evidence>
<organism evidence="2 3">
    <name type="scientific">Lactiplantibacillus pentosus DSM 20314</name>
    <dbReference type="NCBI Taxonomy" id="1423791"/>
    <lineage>
        <taxon>Bacteria</taxon>
        <taxon>Bacillati</taxon>
        <taxon>Bacillota</taxon>
        <taxon>Bacilli</taxon>
        <taxon>Lactobacillales</taxon>
        <taxon>Lactobacillaceae</taxon>
        <taxon>Lactiplantibacillus</taxon>
    </lineage>
</organism>
<dbReference type="Pfam" id="PF21259">
    <property type="entry name" value="Rgg_C"/>
    <property type="match status" value="1"/>
</dbReference>
<dbReference type="PANTHER" id="PTHR37038">
    <property type="entry name" value="TRANSCRIPTIONAL REGULATOR-RELATED"/>
    <property type="match status" value="1"/>
</dbReference>
<dbReference type="EMBL" id="AZCU01000006">
    <property type="protein sequence ID" value="KRK25718.1"/>
    <property type="molecule type" value="Genomic_DNA"/>
</dbReference>
<comment type="caution">
    <text evidence="2">The sequence shown here is derived from an EMBL/GenBank/DDBJ whole genome shotgun (WGS) entry which is preliminary data.</text>
</comment>
<dbReference type="AlphaFoldDB" id="A0A837RCR1"/>
<evidence type="ECO:0000313" key="2">
    <source>
        <dbReference type="EMBL" id="KRK25718.1"/>
    </source>
</evidence>
<sequence>MYHINHFSWAKVPNVGMLLLTDLGGTALTNTISIGATVQMIQRAKGLSVKAITDNERIISKSTYYRFVNETSHIPADRFMQLLGRLELTLQEFDFILHHYQLPPVEQLLQQIQRAIGAQDSHQLRQLQARASQLAKVTHAHRYDQLTTLTRLALHHLTTPHQPLDQSLETALNAMIQDLLNLQLWSKYDLMLCSQIFTSLAPAQQTILLTAAHKSFHKYQQLTDETLTFMTFLANQLFSAVHNNQPQLITQIYQMMTTLTLPVKQLVPPLLLKFCRGIVDDLTKQDQSLDACKQALAIVRCLHVQYWDTVFQDVLNDLQSTST</sequence>
<feature type="domain" description="HTH-type transcriptional regulator Rgg C-terminal" evidence="1">
    <location>
        <begin position="142"/>
        <end position="305"/>
    </location>
</feature>
<evidence type="ECO:0000259" key="1">
    <source>
        <dbReference type="Pfam" id="PF21259"/>
    </source>
</evidence>
<accession>A0A837RCR1</accession>
<dbReference type="Proteomes" id="UP000051020">
    <property type="component" value="Unassembled WGS sequence"/>
</dbReference>
<dbReference type="InterPro" id="IPR053163">
    <property type="entry name" value="HTH-type_regulator_Rgg"/>
</dbReference>
<dbReference type="NCBIfam" id="TIGR01716">
    <property type="entry name" value="RGG_Cterm"/>
    <property type="match status" value="1"/>
</dbReference>
<gene>
    <name evidence="2" type="ORF">FD24_GL002854</name>
</gene>
<protein>
    <recommendedName>
        <fullName evidence="1">HTH-type transcriptional regulator Rgg C-terminal domain-containing protein</fullName>
    </recommendedName>
</protein>
<proteinExistence type="predicted"/>
<reference evidence="2 3" key="1">
    <citation type="journal article" date="2015" name="Genome Announc.">
        <title>Expanding the biotechnology potential of lactobacilli through comparative genomics of 213 strains and associated genera.</title>
        <authorList>
            <person name="Sun Z."/>
            <person name="Harris H.M."/>
            <person name="McCann A."/>
            <person name="Guo C."/>
            <person name="Argimon S."/>
            <person name="Zhang W."/>
            <person name="Yang X."/>
            <person name="Jeffery I.B."/>
            <person name="Cooney J.C."/>
            <person name="Kagawa T.F."/>
            <person name="Liu W."/>
            <person name="Song Y."/>
            <person name="Salvetti E."/>
            <person name="Wrobel A."/>
            <person name="Rasinkangas P."/>
            <person name="Parkhill J."/>
            <person name="Rea M.C."/>
            <person name="O'Sullivan O."/>
            <person name="Ritari J."/>
            <person name="Douillard F.P."/>
            <person name="Paul Ross R."/>
            <person name="Yang R."/>
            <person name="Briner A.E."/>
            <person name="Felis G.E."/>
            <person name="de Vos W.M."/>
            <person name="Barrangou R."/>
            <person name="Klaenhammer T.R."/>
            <person name="Caufield P.W."/>
            <person name="Cui Y."/>
            <person name="Zhang H."/>
            <person name="O'Toole P.W."/>
        </authorList>
    </citation>
    <scope>NUCLEOTIDE SEQUENCE [LARGE SCALE GENOMIC DNA]</scope>
    <source>
        <strain evidence="2 3">DSM 20314</strain>
    </source>
</reference>
<name>A0A837RCR1_LACPE</name>
<dbReference type="InterPro" id="IPR010057">
    <property type="entry name" value="Transcription_activator_Rgg_C"/>
</dbReference>